<dbReference type="PANTHER" id="PTHR35482">
    <property type="entry name" value="CYTOCHROME C OXIDASE SUBUNIT"/>
    <property type="match status" value="1"/>
</dbReference>
<evidence type="ECO:0000313" key="3">
    <source>
        <dbReference type="EMBL" id="KMZ57014.1"/>
    </source>
</evidence>
<accession>A0A0K9NJS1</accession>
<keyword evidence="4" id="KW-1185">Reference proteome</keyword>
<dbReference type="Proteomes" id="UP000036987">
    <property type="component" value="Unassembled WGS sequence"/>
</dbReference>
<keyword evidence="2" id="KW-1133">Transmembrane helix</keyword>
<keyword evidence="2" id="KW-0812">Transmembrane</keyword>
<evidence type="ECO:0008006" key="5">
    <source>
        <dbReference type="Google" id="ProtNLM"/>
    </source>
</evidence>
<evidence type="ECO:0000256" key="1">
    <source>
        <dbReference type="SAM" id="MobiDB-lite"/>
    </source>
</evidence>
<organism evidence="3 4">
    <name type="scientific">Zostera marina</name>
    <name type="common">Eelgrass</name>
    <dbReference type="NCBI Taxonomy" id="29655"/>
    <lineage>
        <taxon>Eukaryota</taxon>
        <taxon>Viridiplantae</taxon>
        <taxon>Streptophyta</taxon>
        <taxon>Embryophyta</taxon>
        <taxon>Tracheophyta</taxon>
        <taxon>Spermatophyta</taxon>
        <taxon>Magnoliopsida</taxon>
        <taxon>Liliopsida</taxon>
        <taxon>Zosteraceae</taxon>
        <taxon>Zostera</taxon>
    </lineage>
</organism>
<dbReference type="EMBL" id="LFYR01002110">
    <property type="protein sequence ID" value="KMZ57014.1"/>
    <property type="molecule type" value="Genomic_DNA"/>
</dbReference>
<feature type="region of interest" description="Disordered" evidence="1">
    <location>
        <begin position="51"/>
        <end position="104"/>
    </location>
</feature>
<comment type="caution">
    <text evidence="3">The sequence shown here is derived from an EMBL/GenBank/DDBJ whole genome shotgun (WGS) entry which is preliminary data.</text>
</comment>
<feature type="compositionally biased region" description="Basic and acidic residues" evidence="1">
    <location>
        <begin position="67"/>
        <end position="79"/>
    </location>
</feature>
<gene>
    <name evidence="3" type="ORF">ZOSMA_8G01630</name>
</gene>
<name>A0A0K9NJS1_ZOSMR</name>
<evidence type="ECO:0000313" key="4">
    <source>
        <dbReference type="Proteomes" id="UP000036987"/>
    </source>
</evidence>
<dbReference type="OrthoDB" id="206869at2759"/>
<dbReference type="AlphaFoldDB" id="A0A0K9NJS1"/>
<protein>
    <recommendedName>
        <fullName evidence="5">Binding protein</fullName>
    </recommendedName>
</protein>
<dbReference type="OMA" id="ALPYMIF"/>
<reference evidence="4" key="1">
    <citation type="journal article" date="2016" name="Nature">
        <title>The genome of the seagrass Zostera marina reveals angiosperm adaptation to the sea.</title>
        <authorList>
            <person name="Olsen J.L."/>
            <person name="Rouze P."/>
            <person name="Verhelst B."/>
            <person name="Lin Y.-C."/>
            <person name="Bayer T."/>
            <person name="Collen J."/>
            <person name="Dattolo E."/>
            <person name="De Paoli E."/>
            <person name="Dittami S."/>
            <person name="Maumus F."/>
            <person name="Michel G."/>
            <person name="Kersting A."/>
            <person name="Lauritano C."/>
            <person name="Lohaus R."/>
            <person name="Toepel M."/>
            <person name="Tonon T."/>
            <person name="Vanneste K."/>
            <person name="Amirebrahimi M."/>
            <person name="Brakel J."/>
            <person name="Bostroem C."/>
            <person name="Chovatia M."/>
            <person name="Grimwood J."/>
            <person name="Jenkins J.W."/>
            <person name="Jueterbock A."/>
            <person name="Mraz A."/>
            <person name="Stam W.T."/>
            <person name="Tice H."/>
            <person name="Bornberg-Bauer E."/>
            <person name="Green P.J."/>
            <person name="Pearson G.A."/>
            <person name="Procaccini G."/>
            <person name="Duarte C.M."/>
            <person name="Schmutz J."/>
            <person name="Reusch T.B.H."/>
            <person name="Van de Peer Y."/>
        </authorList>
    </citation>
    <scope>NUCLEOTIDE SEQUENCE [LARGE SCALE GENOMIC DNA]</scope>
    <source>
        <strain evidence="4">cv. Finnish</strain>
    </source>
</reference>
<dbReference type="PANTHER" id="PTHR35482:SF1">
    <property type="entry name" value="CYTOCHROME C OXIDASE SUBUNIT"/>
    <property type="match status" value="1"/>
</dbReference>
<feature type="compositionally biased region" description="Basic and acidic residues" evidence="1">
    <location>
        <begin position="89"/>
        <end position="104"/>
    </location>
</feature>
<proteinExistence type="predicted"/>
<sequence>MGFACTTLSSSSVWNFSFSSSSSISSKRILFPPNHQKWRFLKTLTLASSSDSNYSSSLVPPQENFDASDRVKSKADAATKAESPVDSTGGKDTKPSKKSDSVRSAIERAREYKKNKGVVGAGIGATTSTGTQKIAMDKSSNLRDGSIRDRVVKEEKLKISRMDFVGINFSDKKNGKRQSAGLSQVVESLPQGVLPKVEFIIGDSGKMNEKKSAKTNSDDTDDSDIYKPKVSTWGVFPRPENISKTFGGGRTIHPGEELETAEEKAAREARIRESVAKYERRIGLNIDAKIKAKCEKALREGDQLMDLGKLQKALPYYEEIMNSVVFRSELHGLAALHWSICQDSLRRHEEARDMYDKLRSHPTVHVSKTARQFIFGFEAMEMLKVSKVSSSSTTGYENYFEAFLEEKTNYIPVEDEQREDETLKQVLPYIFFLLSPICILLVIIARKTI</sequence>
<keyword evidence="2" id="KW-0472">Membrane</keyword>
<evidence type="ECO:0000256" key="2">
    <source>
        <dbReference type="SAM" id="Phobius"/>
    </source>
</evidence>
<feature type="transmembrane region" description="Helical" evidence="2">
    <location>
        <begin position="426"/>
        <end position="445"/>
    </location>
</feature>